<feature type="transmembrane region" description="Helical" evidence="1">
    <location>
        <begin position="12"/>
        <end position="33"/>
    </location>
</feature>
<organism evidence="2 3">
    <name type="scientific">Lachnoanaerobaculum saburreum</name>
    <dbReference type="NCBI Taxonomy" id="467210"/>
    <lineage>
        <taxon>Bacteria</taxon>
        <taxon>Bacillati</taxon>
        <taxon>Bacillota</taxon>
        <taxon>Clostridia</taxon>
        <taxon>Lachnospirales</taxon>
        <taxon>Lachnospiraceae</taxon>
        <taxon>Lachnoanaerobaculum</taxon>
    </lineage>
</organism>
<feature type="transmembrane region" description="Helical" evidence="1">
    <location>
        <begin position="401"/>
        <end position="418"/>
    </location>
</feature>
<protein>
    <submittedName>
        <fullName evidence="2">Uncharacterized protein</fullName>
    </submittedName>
</protein>
<dbReference type="RefSeq" id="WP_060932137.1">
    <property type="nucleotide sequence ID" value="NZ_KQ959848.1"/>
</dbReference>
<evidence type="ECO:0000256" key="1">
    <source>
        <dbReference type="SAM" id="Phobius"/>
    </source>
</evidence>
<dbReference type="PATRIC" id="fig|467210.3.peg.2569"/>
<dbReference type="OrthoDB" id="137965at2"/>
<name>A0A133ZDJ8_9FIRM</name>
<proteinExistence type="predicted"/>
<evidence type="ECO:0000313" key="2">
    <source>
        <dbReference type="EMBL" id="KXB53522.1"/>
    </source>
</evidence>
<evidence type="ECO:0000313" key="3">
    <source>
        <dbReference type="Proteomes" id="UP000070394"/>
    </source>
</evidence>
<comment type="caution">
    <text evidence="2">The sequence shown here is derived from an EMBL/GenBank/DDBJ whole genome shotgun (WGS) entry which is preliminary data.</text>
</comment>
<dbReference type="EMBL" id="LSDA01000140">
    <property type="protein sequence ID" value="KXB53522.1"/>
    <property type="molecule type" value="Genomic_DNA"/>
</dbReference>
<dbReference type="STRING" id="467210.HMPREF1866_02594"/>
<dbReference type="SUPFAM" id="SSF52317">
    <property type="entry name" value="Class I glutamine amidotransferase-like"/>
    <property type="match status" value="1"/>
</dbReference>
<dbReference type="Proteomes" id="UP000070394">
    <property type="component" value="Unassembled WGS sequence"/>
</dbReference>
<dbReference type="Gene3D" id="3.40.50.880">
    <property type="match status" value="1"/>
</dbReference>
<gene>
    <name evidence="2" type="ORF">HMPREF1866_02594</name>
</gene>
<reference evidence="3" key="1">
    <citation type="submission" date="2016-01" db="EMBL/GenBank/DDBJ databases">
        <authorList>
            <person name="Mitreva M."/>
            <person name="Pepin K.H."/>
            <person name="Mihindukulasuriya K.A."/>
            <person name="Fulton R."/>
            <person name="Fronick C."/>
            <person name="O'Laughlin M."/>
            <person name="Miner T."/>
            <person name="Herter B."/>
            <person name="Rosa B.A."/>
            <person name="Cordes M."/>
            <person name="Tomlinson C."/>
            <person name="Wollam A."/>
            <person name="Palsikar V.B."/>
            <person name="Mardis E.R."/>
            <person name="Wilson R.K."/>
        </authorList>
    </citation>
    <scope>NUCLEOTIDE SEQUENCE [LARGE SCALE GENOMIC DNA]</scope>
    <source>
        <strain evidence="3">DNF00896</strain>
    </source>
</reference>
<keyword evidence="3" id="KW-1185">Reference proteome</keyword>
<dbReference type="InterPro" id="IPR029062">
    <property type="entry name" value="Class_I_gatase-like"/>
</dbReference>
<accession>A0A133ZDJ8</accession>
<feature type="transmembrane region" description="Helical" evidence="1">
    <location>
        <begin position="367"/>
        <end position="389"/>
    </location>
</feature>
<keyword evidence="1" id="KW-1133">Transmembrane helix</keyword>
<keyword evidence="1" id="KW-0812">Transmembrane</keyword>
<keyword evidence="1" id="KW-0472">Membrane</keyword>
<dbReference type="AlphaFoldDB" id="A0A133ZDJ8"/>
<sequence>MLKEKILKDLNRIFVFLLLFFCFIAGIHINSFATDKENNKVTMDISYGYGNIAKGGRYLPIHVFYSNFSKQKFDGKISVEFTEEDNRRYAYEYNVSLDAQKSLLSDYYIRISNDVNTIEVSLKDADKKTVEKKVLSLNMEANRSNLLVGLLSDSQNQINYFNDVAINFGLMNLKTVNLAAGSFPKSYSGLEQLDMIIISNFRIRDLSNEQSRALMDWIKQGGVLLIGTGKRANDTIGRYAPELLEDMYEAPSMRTVKFSFNNEDKQIDLDTVNINLHGGNVIMSDGDFPLITSVNKQRGLIAVAGFDFCDLSQFAKDNTQFARYIVSSVLGDERIEKLAKQYEVSDNTFQNVEPILNSSEIKKLPAMPVYTLIIIAYILIIGPVLFIYLRDYGLAIYYRKAVVLISFLFFALVLIYNGRTRFTTTFYNYVTVYEAGDSDVSESTYVNLRNPYNRPYDVVVDSNYSIVLIIRDIKGSESNRELKRNTSITIDNTELTKNVHINHIGAFSSNIWKMDKTIENLNNEGFTGEINFFDGNLNVEITNNYDYKVKNATLILYGKIAILGDFEAGETREIDNCELINIPLTNFDITARLITGMEKYSTINQNGNANGIDTEKYMQLMNVSNFISFYLKENSNGYTADARIIAFSEVPLSNPIFFSNTMEGSGLTLLTSVIPVNSIEDGKVYRQSLLKMPLVLSGDYSYIDNALKSSDATVLEYFLGDNINIEEVKFEQISDVFSNQRYSDKIKLFKGNIALYNFKTGNFDFISQNEFSIIDLLTYLSDTNTIRVRYSNIENSDLETALPMISVLGVEK</sequence>